<sequence length="562" mass="59671">MSPVTISIISPEAGVGRNLVAYGLATVLGKSAKLALFRPVACRKETLTDTLLNAIDSSAERSDYVGTCPCNAREDGEQARADALAAYSQMVASQQPEMVLSVSSDKTAVADPNRMTLDAQMAADLRSPVFLAVCTIDRTAQQVVASVDNCRRIIEQAGSKLAGVFITGCESEQKSDVQAALSNYDKPFWLIDRFDFDPNPQAESNHQQALSVFQACVSDESIVAAARESAPQVTTPIAFQNDLLARAKAANKTIVLPEGQEDRILKAADYLLERDIVKLIIVGDKDSIASRAQELELNHLDKATFQAMDDESVLAPMVDKLCQLRAKKGMTLEQARQQLADPSYFGTMLVVQGLADGLVSGSVNSTANTVRPALQVIKTKPDASLVSGAFLMCFKDHVAIFADCAINLNPNAEQLADIAIQSAQTARSFGIDPKVGMLSYSTLGSGKGPDVDLVEEATKIVHSKAPELPVVGSIQFDAAWSPTVAQAKAKGNAVAGHVNVFVFPSLAAGNIGYKAVQRSSGAIAIGPILQGLNKPVNDLSRGALVQDIINTVALTAVEAQDK</sequence>
<evidence type="ECO:0000313" key="11">
    <source>
        <dbReference type="Proteomes" id="UP001321748"/>
    </source>
</evidence>
<dbReference type="EMBL" id="AP026800">
    <property type="protein sequence ID" value="BDR54533.1"/>
    <property type="molecule type" value="Genomic_DNA"/>
</dbReference>
<dbReference type="Gene3D" id="3.40.50.10950">
    <property type="match status" value="1"/>
</dbReference>
<dbReference type="Gene3D" id="3.40.50.10750">
    <property type="entry name" value="Isocitrate/Isopropylmalate dehydrogenase-like"/>
    <property type="match status" value="1"/>
</dbReference>
<dbReference type="NCBIfam" id="NF004167">
    <property type="entry name" value="PRK05632.1"/>
    <property type="match status" value="1"/>
</dbReference>
<organism evidence="9 11">
    <name type="scientific">Bombiscardovia apis</name>
    <dbReference type="NCBI Taxonomy" id="2932182"/>
    <lineage>
        <taxon>Bacteria</taxon>
        <taxon>Bacillati</taxon>
        <taxon>Actinomycetota</taxon>
        <taxon>Actinomycetes</taxon>
        <taxon>Bifidobacteriales</taxon>
        <taxon>Bifidobacteriaceae</taxon>
        <taxon>Bombiscardovia</taxon>
    </lineage>
</organism>
<dbReference type="SUPFAM" id="SSF53659">
    <property type="entry name" value="Isocitrate/Isopropylmalate dehydrogenase-like"/>
    <property type="match status" value="1"/>
</dbReference>
<evidence type="ECO:0000256" key="5">
    <source>
        <dbReference type="ARBA" id="ARBA00022679"/>
    </source>
</evidence>
<evidence type="ECO:0000256" key="3">
    <source>
        <dbReference type="ARBA" id="ARBA00012707"/>
    </source>
</evidence>
<dbReference type="EMBL" id="AP026800">
    <property type="protein sequence ID" value="BDR54558.1"/>
    <property type="molecule type" value="Genomic_DNA"/>
</dbReference>
<keyword evidence="5" id="KW-0808">Transferase</keyword>
<dbReference type="Proteomes" id="UP001321748">
    <property type="component" value="Chromosome"/>
</dbReference>
<feature type="domain" description="Phosphate acetyl/butaryl transferase" evidence="8">
    <location>
        <begin position="239"/>
        <end position="556"/>
    </location>
</feature>
<dbReference type="InterPro" id="IPR002505">
    <property type="entry name" value="PTA_PTB"/>
</dbReference>
<reference evidence="9 11" key="1">
    <citation type="journal article" date="2023" name="Microbiol. Spectr.">
        <title>Symbiosis of Carpenter Bees with Uncharacterized Lactic Acid Bacteria Showing NAD Auxotrophy.</title>
        <authorList>
            <person name="Kawasaki S."/>
            <person name="Ozawa K."/>
            <person name="Mori T."/>
            <person name="Yamamoto A."/>
            <person name="Ito M."/>
            <person name="Ohkuma M."/>
            <person name="Sakamoto M."/>
            <person name="Matsutani M."/>
        </authorList>
    </citation>
    <scope>NUCLEOTIDE SEQUENCE [LARGE SCALE GENOMIC DNA]</scope>
    <source>
        <strain evidence="9 11">KimH</strain>
    </source>
</reference>
<dbReference type="InterPro" id="IPR050500">
    <property type="entry name" value="Phos_Acetyltrans/Butyryltrans"/>
</dbReference>
<evidence type="ECO:0000256" key="2">
    <source>
        <dbReference type="ARBA" id="ARBA00004989"/>
    </source>
</evidence>
<dbReference type="Pfam" id="PF13500">
    <property type="entry name" value="AAA_26"/>
    <property type="match status" value="1"/>
</dbReference>
<evidence type="ECO:0000313" key="9">
    <source>
        <dbReference type="EMBL" id="BDR54533.1"/>
    </source>
</evidence>
<dbReference type="InterPro" id="IPR042112">
    <property type="entry name" value="P_AcTrfase_dom2"/>
</dbReference>
<name>A0ABM8BCA3_9BIFI</name>
<evidence type="ECO:0000256" key="7">
    <source>
        <dbReference type="ARBA" id="ARBA00031108"/>
    </source>
</evidence>
<accession>A0ABM8BCA3</accession>
<keyword evidence="6" id="KW-0012">Acyltransferase</keyword>
<keyword evidence="11" id="KW-1185">Reference proteome</keyword>
<evidence type="ECO:0000313" key="10">
    <source>
        <dbReference type="EMBL" id="BDR54558.1"/>
    </source>
</evidence>
<evidence type="ECO:0000256" key="6">
    <source>
        <dbReference type="ARBA" id="ARBA00023315"/>
    </source>
</evidence>
<dbReference type="InterPro" id="IPR004614">
    <property type="entry name" value="P_AcTrfase"/>
</dbReference>
<dbReference type="EC" id="2.3.1.8" evidence="3"/>
<gene>
    <name evidence="9" type="primary">pta_1</name>
    <name evidence="10" type="synonym">pta_2</name>
    <name evidence="9" type="ORF">KIMH_06440</name>
    <name evidence="10" type="ORF">KIMH_06690</name>
</gene>
<dbReference type="RefSeq" id="WP_317643546.1">
    <property type="nucleotide sequence ID" value="NZ_AP026800.1"/>
</dbReference>
<evidence type="ECO:0000256" key="4">
    <source>
        <dbReference type="ARBA" id="ARBA00021528"/>
    </source>
</evidence>
<protein>
    <recommendedName>
        <fullName evidence="4">Phosphate acetyltransferase</fullName>
        <ecNumber evidence="3">2.3.1.8</ecNumber>
    </recommendedName>
    <alternativeName>
        <fullName evidence="7">Phosphotransacetylase</fullName>
    </alternativeName>
</protein>
<evidence type="ECO:0000259" key="8">
    <source>
        <dbReference type="Pfam" id="PF01515"/>
    </source>
</evidence>
<evidence type="ECO:0000256" key="1">
    <source>
        <dbReference type="ARBA" id="ARBA00000705"/>
    </source>
</evidence>
<comment type="pathway">
    <text evidence="2">Metabolic intermediate biosynthesis; acetyl-CoA biosynthesis; acetyl-CoA from acetate: step 2/2.</text>
</comment>
<proteinExistence type="predicted"/>
<dbReference type="NCBIfam" id="NF007233">
    <property type="entry name" value="PRK09653.1"/>
    <property type="match status" value="1"/>
</dbReference>
<comment type="catalytic activity">
    <reaction evidence="1">
        <text>acetyl-CoA + phosphate = acetyl phosphate + CoA</text>
        <dbReference type="Rhea" id="RHEA:19521"/>
        <dbReference type="ChEBI" id="CHEBI:22191"/>
        <dbReference type="ChEBI" id="CHEBI:43474"/>
        <dbReference type="ChEBI" id="CHEBI:57287"/>
        <dbReference type="ChEBI" id="CHEBI:57288"/>
        <dbReference type="EC" id="2.3.1.8"/>
    </reaction>
</comment>
<dbReference type="PANTHER" id="PTHR43356:SF3">
    <property type="entry name" value="PHOSPHATE ACETYLTRANSFERASE"/>
    <property type="match status" value="1"/>
</dbReference>
<dbReference type="Pfam" id="PF01515">
    <property type="entry name" value="PTA_PTB"/>
    <property type="match status" value="1"/>
</dbReference>
<dbReference type="InterPro" id="IPR042113">
    <property type="entry name" value="P_AcTrfase_dom1"/>
</dbReference>
<dbReference type="NCBIfam" id="TIGR00651">
    <property type="entry name" value="pta"/>
    <property type="match status" value="1"/>
</dbReference>
<dbReference type="PANTHER" id="PTHR43356">
    <property type="entry name" value="PHOSPHATE ACETYLTRANSFERASE"/>
    <property type="match status" value="1"/>
</dbReference>